<evidence type="ECO:0000313" key="3">
    <source>
        <dbReference type="Proteomes" id="UP000606194"/>
    </source>
</evidence>
<feature type="compositionally biased region" description="Acidic residues" evidence="1">
    <location>
        <begin position="327"/>
        <end position="338"/>
    </location>
</feature>
<feature type="region of interest" description="Disordered" evidence="1">
    <location>
        <begin position="305"/>
        <end position="386"/>
    </location>
</feature>
<dbReference type="InterPro" id="IPR036086">
    <property type="entry name" value="ParB/Sulfiredoxin_sf"/>
</dbReference>
<dbReference type="EMBL" id="BMTL01000007">
    <property type="protein sequence ID" value="GGR82278.1"/>
    <property type="molecule type" value="Genomic_DNA"/>
</dbReference>
<dbReference type="AlphaFoldDB" id="A0A918FU95"/>
<dbReference type="SUPFAM" id="SSF110849">
    <property type="entry name" value="ParB/Sulfiredoxin"/>
    <property type="match status" value="1"/>
</dbReference>
<accession>A0A918FU95</accession>
<reference evidence="2" key="1">
    <citation type="journal article" date="2014" name="Int. J. Syst. Evol. Microbiol.">
        <title>Complete genome sequence of Corynebacterium casei LMG S-19264T (=DSM 44701T), isolated from a smear-ripened cheese.</title>
        <authorList>
            <consortium name="US DOE Joint Genome Institute (JGI-PGF)"/>
            <person name="Walter F."/>
            <person name="Albersmeier A."/>
            <person name="Kalinowski J."/>
            <person name="Ruckert C."/>
        </authorList>
    </citation>
    <scope>NUCLEOTIDE SEQUENCE</scope>
    <source>
        <strain evidence="2">JCM 4386</strain>
    </source>
</reference>
<comment type="caution">
    <text evidence="2">The sequence shown here is derived from an EMBL/GenBank/DDBJ whole genome shotgun (WGS) entry which is preliminary data.</text>
</comment>
<feature type="region of interest" description="Disordered" evidence="1">
    <location>
        <begin position="427"/>
        <end position="449"/>
    </location>
</feature>
<sequence>MTSTSLEAPPDGGSMIRLTEILHRSVKLRQRRFEMLPLRGQGAPFTEPHARNPSDSLPPSELADLISSMSVIGLLEPVLAEEIVVDGKAPTIRLVTGERRLRAMRWGAVNRPDNPHFAALPAVVCPGPLSEEERHMWRFVENFAREPLRPGEQAAALLYQRCAILVGKLLKAGKPVPQEVYAIPDPAERFYALEKIRGTDSACAAPWSEVLDRLGLQLNERKAGELVRAFRALPRDLTEEMDEAAVRLNTRIKFAELRNGRAQAAEGIWAALKSSKRLHLLPTAVNVGLEEPELDPEEIITEAEERQDAANAGRRAKLTRVLSSSEAQEESEDGDDDAAPSAFGQEGPAEVSVAVGASQPAPAPAAEAGTAELSADAAPSRPAVETDTIRTALDGIRSLLVEVRAGKEIARYDRGSLRLALRELSTHLDDVPAGDQTDHDAMNEGSEAA</sequence>
<reference evidence="2" key="2">
    <citation type="submission" date="2020-09" db="EMBL/GenBank/DDBJ databases">
        <authorList>
            <person name="Sun Q."/>
            <person name="Ohkuma M."/>
        </authorList>
    </citation>
    <scope>NUCLEOTIDE SEQUENCE</scope>
    <source>
        <strain evidence="2">JCM 4386</strain>
    </source>
</reference>
<feature type="compositionally biased region" description="Basic and acidic residues" evidence="1">
    <location>
        <begin position="427"/>
        <end position="442"/>
    </location>
</feature>
<dbReference type="RefSeq" id="WP_024126973.1">
    <property type="nucleotide sequence ID" value="NZ_BMTL01000007.1"/>
</dbReference>
<protein>
    <submittedName>
        <fullName evidence="2">Chromosome partitioning protein ParB</fullName>
    </submittedName>
</protein>
<dbReference type="Proteomes" id="UP000606194">
    <property type="component" value="Unassembled WGS sequence"/>
</dbReference>
<evidence type="ECO:0000313" key="2">
    <source>
        <dbReference type="EMBL" id="GGR82278.1"/>
    </source>
</evidence>
<keyword evidence="3" id="KW-1185">Reference proteome</keyword>
<proteinExistence type="predicted"/>
<dbReference type="CDD" id="cd16387">
    <property type="entry name" value="ParB_N_Srx"/>
    <property type="match status" value="1"/>
</dbReference>
<feature type="compositionally biased region" description="Low complexity" evidence="1">
    <location>
        <begin position="351"/>
        <end position="378"/>
    </location>
</feature>
<name>A0A918FU95_9ACTN</name>
<gene>
    <name evidence="2" type="ORF">GCM10010269_21800</name>
</gene>
<evidence type="ECO:0000256" key="1">
    <source>
        <dbReference type="SAM" id="MobiDB-lite"/>
    </source>
</evidence>
<organism evidence="2 3">
    <name type="scientific">Streptomyces humidus</name>
    <dbReference type="NCBI Taxonomy" id="52259"/>
    <lineage>
        <taxon>Bacteria</taxon>
        <taxon>Bacillati</taxon>
        <taxon>Actinomycetota</taxon>
        <taxon>Actinomycetes</taxon>
        <taxon>Kitasatosporales</taxon>
        <taxon>Streptomycetaceae</taxon>
        <taxon>Streptomyces</taxon>
    </lineage>
</organism>